<proteinExistence type="predicted"/>
<protein>
    <recommendedName>
        <fullName evidence="2">Sporulation membrane protein YtrI C-terminal domain-containing protein</fullName>
    </recommendedName>
</protein>
<comment type="caution">
    <text evidence="3">The sequence shown here is derived from an EMBL/GenBank/DDBJ whole genome shotgun (WGS) entry which is preliminary data.</text>
</comment>
<sequence length="169" mass="19632">MHIPPLYKRPGWQRFLAGTMIGTLIGYIIFVFMFGEMQQNLIEENFTLRGELLELKDTHQALVENHRLLDEQAKEGIKINQITIQFTNLETYKIEHDRIMIQQLTEAIKQEANQMIGKNVEEVANSTDLLIRAIENKTITIDDFKFQATVKKMIVIEELKLSIELKKAS</sequence>
<dbReference type="EMBL" id="WEID01000021">
    <property type="protein sequence ID" value="KAB8138284.1"/>
    <property type="molecule type" value="Genomic_DNA"/>
</dbReference>
<dbReference type="InterPro" id="IPR048198">
    <property type="entry name" value="YtrI"/>
</dbReference>
<evidence type="ECO:0000256" key="1">
    <source>
        <dbReference type="SAM" id="Phobius"/>
    </source>
</evidence>
<evidence type="ECO:0000313" key="3">
    <source>
        <dbReference type="EMBL" id="KAB8138284.1"/>
    </source>
</evidence>
<keyword evidence="1" id="KW-0472">Membrane</keyword>
<feature type="domain" description="Sporulation membrane protein YtrI C-terminal" evidence="2">
    <location>
        <begin position="81"/>
        <end position="166"/>
    </location>
</feature>
<keyword evidence="4" id="KW-1185">Reference proteome</keyword>
<dbReference type="AlphaFoldDB" id="A0A7C8KRP7"/>
<gene>
    <name evidence="3" type="ORF">F9U64_05700</name>
</gene>
<name>A0A7C8KRP7_9BACI</name>
<accession>A0A7C8KRP7</accession>
<dbReference type="OrthoDB" id="2691164at2"/>
<organism evidence="3 4">
    <name type="scientific">Gracilibacillus oryzae</name>
    <dbReference type="NCBI Taxonomy" id="1672701"/>
    <lineage>
        <taxon>Bacteria</taxon>
        <taxon>Bacillati</taxon>
        <taxon>Bacillota</taxon>
        <taxon>Bacilli</taxon>
        <taxon>Bacillales</taxon>
        <taxon>Bacillaceae</taxon>
        <taxon>Gracilibacillus</taxon>
    </lineage>
</organism>
<feature type="transmembrane region" description="Helical" evidence="1">
    <location>
        <begin position="12"/>
        <end position="34"/>
    </location>
</feature>
<dbReference type="Proteomes" id="UP000480246">
    <property type="component" value="Unassembled WGS sequence"/>
</dbReference>
<evidence type="ECO:0000313" key="4">
    <source>
        <dbReference type="Proteomes" id="UP000480246"/>
    </source>
</evidence>
<evidence type="ECO:0000259" key="2">
    <source>
        <dbReference type="Pfam" id="PF26347"/>
    </source>
</evidence>
<keyword evidence="1" id="KW-1133">Transmembrane helix</keyword>
<dbReference type="InterPro" id="IPR058620">
    <property type="entry name" value="YtrI_C"/>
</dbReference>
<keyword evidence="1" id="KW-0812">Transmembrane</keyword>
<reference evidence="3 4" key="1">
    <citation type="submission" date="2019-10" db="EMBL/GenBank/DDBJ databases">
        <title>Gracilibacillus sp. nov. isolated from rice seeds.</title>
        <authorList>
            <person name="He S."/>
        </authorList>
    </citation>
    <scope>NUCLEOTIDE SEQUENCE [LARGE SCALE GENOMIC DNA]</scope>
    <source>
        <strain evidence="3 4">TD8</strain>
    </source>
</reference>
<dbReference type="Pfam" id="PF26347">
    <property type="entry name" value="YtrI_sporulation"/>
    <property type="match status" value="1"/>
</dbReference>
<dbReference type="NCBIfam" id="NF041479">
    <property type="entry name" value="spor_membprot_YtrI"/>
    <property type="match status" value="1"/>
</dbReference>
<dbReference type="RefSeq" id="WP_153402044.1">
    <property type="nucleotide sequence ID" value="NZ_ML762426.1"/>
</dbReference>